<feature type="domain" description="Prolyl 4-hydroxylase alpha subunit Fe(2+) 2OG dioxygenase" evidence="1">
    <location>
        <begin position="133"/>
        <end position="231"/>
    </location>
</feature>
<reference evidence="2" key="1">
    <citation type="submission" date="2019-02" db="EMBL/GenBank/DDBJ databases">
        <authorList>
            <person name="Li S.-H."/>
        </authorList>
    </citation>
    <scope>NUCLEOTIDE SEQUENCE</scope>
    <source>
        <strain evidence="2">IMCC8485</strain>
    </source>
</reference>
<gene>
    <name evidence="2" type="ORF">EYC87_13935</name>
</gene>
<dbReference type="Gene3D" id="2.60.120.620">
    <property type="entry name" value="q2cbj1_9rhob like domain"/>
    <property type="match status" value="1"/>
</dbReference>
<dbReference type="Pfam" id="PF13640">
    <property type="entry name" value="2OG-FeII_Oxy_3"/>
    <property type="match status" value="1"/>
</dbReference>
<comment type="caution">
    <text evidence="2">The sequence shown here is derived from an EMBL/GenBank/DDBJ whole genome shotgun (WGS) entry which is preliminary data.</text>
</comment>
<accession>A0ABT3SXT2</accession>
<dbReference type="EMBL" id="SHNP01000005">
    <property type="protein sequence ID" value="MCX2974689.1"/>
    <property type="molecule type" value="Genomic_DNA"/>
</dbReference>
<dbReference type="InterPro" id="IPR044862">
    <property type="entry name" value="Pro_4_hyd_alph_FE2OG_OXY"/>
</dbReference>
<evidence type="ECO:0000259" key="1">
    <source>
        <dbReference type="Pfam" id="PF13640"/>
    </source>
</evidence>
<organism evidence="2 3">
    <name type="scientific">Candidatus Seongchinamella marina</name>
    <dbReference type="NCBI Taxonomy" id="2518990"/>
    <lineage>
        <taxon>Bacteria</taxon>
        <taxon>Pseudomonadati</taxon>
        <taxon>Pseudomonadota</taxon>
        <taxon>Gammaproteobacteria</taxon>
        <taxon>Cellvibrionales</taxon>
        <taxon>Halieaceae</taxon>
        <taxon>Seongchinamella</taxon>
    </lineage>
</organism>
<name>A0ABT3SXT2_9GAMM</name>
<proteinExistence type="predicted"/>
<evidence type="ECO:0000313" key="3">
    <source>
        <dbReference type="Proteomes" id="UP001143307"/>
    </source>
</evidence>
<sequence>MSLLAGAYPEHEILDYGRIRRQFMEGHDAYVGADPFPHSVFDNFIDSGVTDAVLDGFPSPKADINWRQLMATGSDGEKVQFNKQGMPHLFKIPAIARQLIWEFNSSTFIRCLEKLTGIENLIPDPSLRGGGLHQILPGGLLGVHADFTHHVDYDLQRRVNLLLYLNKDWQDEYEGHLELWSRDASSCVKRLRPLAGRCVIFNTDADSFHGHPRALQCPEDMSRKSIAIYYYTLGRNDKEVEPTSQTDWQVLPEVELPPLQ</sequence>
<dbReference type="Proteomes" id="UP001143307">
    <property type="component" value="Unassembled WGS sequence"/>
</dbReference>
<protein>
    <submittedName>
        <fullName evidence="2">2OG-Fe(II) oxygenase</fullName>
    </submittedName>
</protein>
<keyword evidence="3" id="KW-1185">Reference proteome</keyword>
<dbReference type="RefSeq" id="WP_279253420.1">
    <property type="nucleotide sequence ID" value="NZ_SHNP01000005.1"/>
</dbReference>
<evidence type="ECO:0000313" key="2">
    <source>
        <dbReference type="EMBL" id="MCX2974689.1"/>
    </source>
</evidence>